<evidence type="ECO:0000313" key="2">
    <source>
        <dbReference type="Proteomes" id="UP000598775"/>
    </source>
</evidence>
<comment type="caution">
    <text evidence="1">The sequence shown here is derived from an EMBL/GenBank/DDBJ whole genome shotgun (WGS) entry which is preliminary data.</text>
</comment>
<dbReference type="EMBL" id="BMGP01000001">
    <property type="protein sequence ID" value="GGF14503.1"/>
    <property type="molecule type" value="Genomic_DNA"/>
</dbReference>
<reference evidence="1 2" key="1">
    <citation type="journal article" date="2014" name="Int. J. Syst. Evol. Microbiol.">
        <title>Complete genome sequence of Corynebacterium casei LMG S-19264T (=DSM 44701T), isolated from a smear-ripened cheese.</title>
        <authorList>
            <consortium name="US DOE Joint Genome Institute (JGI-PGF)"/>
            <person name="Walter F."/>
            <person name="Albersmeier A."/>
            <person name="Kalinowski J."/>
            <person name="Ruckert C."/>
        </authorList>
    </citation>
    <scope>NUCLEOTIDE SEQUENCE [LARGE SCALE GENOMIC DNA]</scope>
    <source>
        <strain evidence="1 2">CGMCC 1.12976</strain>
    </source>
</reference>
<evidence type="ECO:0000313" key="1">
    <source>
        <dbReference type="EMBL" id="GGF14503.1"/>
    </source>
</evidence>
<protein>
    <submittedName>
        <fullName evidence="1">Uncharacterized protein</fullName>
    </submittedName>
</protein>
<gene>
    <name evidence="1" type="ORF">GCM10011399_05430</name>
</gene>
<organism evidence="1 2">
    <name type="scientific">Subtercola lobariae</name>
    <dbReference type="NCBI Taxonomy" id="1588641"/>
    <lineage>
        <taxon>Bacteria</taxon>
        <taxon>Bacillati</taxon>
        <taxon>Actinomycetota</taxon>
        <taxon>Actinomycetes</taxon>
        <taxon>Micrococcales</taxon>
        <taxon>Microbacteriaceae</taxon>
        <taxon>Subtercola</taxon>
    </lineage>
</organism>
<keyword evidence="2" id="KW-1185">Reference proteome</keyword>
<dbReference type="AlphaFoldDB" id="A0A917B1E0"/>
<proteinExistence type="predicted"/>
<accession>A0A917B1E0</accession>
<sequence>MQVMIGWRRKAKAERENVMSSERLYDLVNQTLLSNFGPLGSYAIARREASDNDDIFHTMLASSVAHNIVSSLIEHKAVVVDESAGSTGSVPAPVSLAPIDLVPVPAELAAAVTALRDRPVAPIAPLPVEIAVVVSSGDYATAAVAELAASEMAHAEPARLASADAS</sequence>
<dbReference type="Proteomes" id="UP000598775">
    <property type="component" value="Unassembled WGS sequence"/>
</dbReference>
<name>A0A917B1E0_9MICO</name>